<dbReference type="PANTHER" id="PTHR35186:SF4">
    <property type="entry name" value="PRION-INHIBITION AND PROPAGATION HELO DOMAIN-CONTAINING PROTEIN"/>
    <property type="match status" value="1"/>
</dbReference>
<reference evidence="3 4" key="1">
    <citation type="submission" date="2023-01" db="EMBL/GenBank/DDBJ databases">
        <title>Analysis of 21 Apiospora genomes using comparative genomics revels a genus with tremendous synthesis potential of carbohydrate active enzymes and secondary metabolites.</title>
        <authorList>
            <person name="Sorensen T."/>
        </authorList>
    </citation>
    <scope>NUCLEOTIDE SEQUENCE [LARGE SCALE GENOMIC DNA]</scope>
    <source>
        <strain evidence="3 4">CBS 20057</strain>
    </source>
</reference>
<keyword evidence="4" id="KW-1185">Reference proteome</keyword>
<proteinExistence type="predicted"/>
<dbReference type="EMBL" id="JAQQWI010000012">
    <property type="protein sequence ID" value="KAK8015819.1"/>
    <property type="molecule type" value="Genomic_DNA"/>
</dbReference>
<sequence>MSGFEVVGIVLGTIPLIITAIEKYKAVGSPRKYARELNSLRRALSAELEIFEGICERLLTGIVVDTDIENMIREPFGPLWQDEEINRRIHLRLWKSYTSFEGTVKDMVEALDQLNTKLSSLQAKSSTPGSITGGLERLKFAFNRSQYTEMLKVLGDGNTTLDRLVSLGTGHDVESSRRARSTARFFTLKRMISPNVYNAVRCSLSSRAAVSHFANLRLQLPSVHPTPCEDDDTVIRQIPFRLNLMHNPEDHKSKQPTWQLDNVELRAQGEQSPRDPSLGAGSPSSRVQETKRAHFALTSSMPQGFGMKAQATSGHGPPRNSVGATLTSVSVGAAFGMPGVQGQARDIVDLRQAIQDDRQHQGHAVSEKWPILSLRQILDSSDKSLPTLSFRHKQMLAATIASNVLQLGKSPWLAEVFDSGDINFLNLDGGPSYDDAFVSKRMTQQDRPDPAPESSIHQKITQNSTIFSLGIVLLELALGKRLGSIRNAGKAESSSSHYGVLSDYETALQHLDAVRFEVDQNYYDAVRRCIKCEFMHPTLDLGDDEFRREIYVKVVELLEENCKTLNTSTKAFY</sequence>
<dbReference type="Proteomes" id="UP001396898">
    <property type="component" value="Unassembled WGS sequence"/>
</dbReference>
<gene>
    <name evidence="3" type="ORF">PG991_008707</name>
</gene>
<dbReference type="Pfam" id="PF24476">
    <property type="entry name" value="DUF7580"/>
    <property type="match status" value="1"/>
</dbReference>
<name>A0ABR1RLH0_9PEZI</name>
<protein>
    <recommendedName>
        <fullName evidence="2">DUF7580 domain-containing protein</fullName>
    </recommendedName>
</protein>
<accession>A0ABR1RLH0</accession>
<dbReference type="PANTHER" id="PTHR35186">
    <property type="entry name" value="ANK_REP_REGION DOMAIN-CONTAINING PROTEIN"/>
    <property type="match status" value="1"/>
</dbReference>
<feature type="domain" description="DUF7580" evidence="2">
    <location>
        <begin position="352"/>
        <end position="563"/>
    </location>
</feature>
<comment type="caution">
    <text evidence="3">The sequence shown here is derived from an EMBL/GenBank/DDBJ whole genome shotgun (WGS) entry which is preliminary data.</text>
</comment>
<evidence type="ECO:0000256" key="1">
    <source>
        <dbReference type="SAM" id="MobiDB-lite"/>
    </source>
</evidence>
<evidence type="ECO:0000313" key="4">
    <source>
        <dbReference type="Proteomes" id="UP001396898"/>
    </source>
</evidence>
<organism evidence="3 4">
    <name type="scientific">Apiospora marii</name>
    <dbReference type="NCBI Taxonomy" id="335849"/>
    <lineage>
        <taxon>Eukaryota</taxon>
        <taxon>Fungi</taxon>
        <taxon>Dikarya</taxon>
        <taxon>Ascomycota</taxon>
        <taxon>Pezizomycotina</taxon>
        <taxon>Sordariomycetes</taxon>
        <taxon>Xylariomycetidae</taxon>
        <taxon>Amphisphaeriales</taxon>
        <taxon>Apiosporaceae</taxon>
        <taxon>Apiospora</taxon>
    </lineage>
</organism>
<dbReference type="InterPro" id="IPR056002">
    <property type="entry name" value="DUF7580"/>
</dbReference>
<evidence type="ECO:0000313" key="3">
    <source>
        <dbReference type="EMBL" id="KAK8015819.1"/>
    </source>
</evidence>
<evidence type="ECO:0000259" key="2">
    <source>
        <dbReference type="Pfam" id="PF24476"/>
    </source>
</evidence>
<feature type="region of interest" description="Disordered" evidence="1">
    <location>
        <begin position="266"/>
        <end position="290"/>
    </location>
</feature>